<reference evidence="3" key="2">
    <citation type="submission" date="2021-04" db="EMBL/GenBank/DDBJ databases">
        <authorList>
            <person name="Gilroy R."/>
        </authorList>
    </citation>
    <scope>NUCLEOTIDE SEQUENCE</scope>
    <source>
        <strain evidence="3">G4-2901</strain>
    </source>
</reference>
<dbReference type="Pfam" id="PF00403">
    <property type="entry name" value="HMA"/>
    <property type="match status" value="1"/>
</dbReference>
<organism evidence="3 4">
    <name type="scientific">Candidatus Phocaeicola faecigallinarum</name>
    <dbReference type="NCBI Taxonomy" id="2838732"/>
    <lineage>
        <taxon>Bacteria</taxon>
        <taxon>Pseudomonadati</taxon>
        <taxon>Bacteroidota</taxon>
        <taxon>Bacteroidia</taxon>
        <taxon>Bacteroidales</taxon>
        <taxon>Bacteroidaceae</taxon>
        <taxon>Phocaeicola</taxon>
    </lineage>
</organism>
<feature type="signal peptide" evidence="1">
    <location>
        <begin position="1"/>
        <end position="21"/>
    </location>
</feature>
<dbReference type="GO" id="GO:0046872">
    <property type="term" value="F:metal ion binding"/>
    <property type="evidence" value="ECO:0007669"/>
    <property type="project" value="InterPro"/>
</dbReference>
<name>A0A948WZY1_9BACT</name>
<dbReference type="PROSITE" id="PS50846">
    <property type="entry name" value="HMA_2"/>
    <property type="match status" value="1"/>
</dbReference>
<dbReference type="InterPro" id="IPR006121">
    <property type="entry name" value="HMA_dom"/>
</dbReference>
<dbReference type="Gene3D" id="3.30.70.100">
    <property type="match status" value="1"/>
</dbReference>
<evidence type="ECO:0000313" key="4">
    <source>
        <dbReference type="Proteomes" id="UP000783796"/>
    </source>
</evidence>
<evidence type="ECO:0000256" key="1">
    <source>
        <dbReference type="SAM" id="SignalP"/>
    </source>
</evidence>
<dbReference type="Proteomes" id="UP000783796">
    <property type="component" value="Unassembled WGS sequence"/>
</dbReference>
<reference evidence="3" key="1">
    <citation type="journal article" date="2021" name="PeerJ">
        <title>Extensive microbial diversity within the chicken gut microbiome revealed by metagenomics and culture.</title>
        <authorList>
            <person name="Gilroy R."/>
            <person name="Ravi A."/>
            <person name="Getino M."/>
            <person name="Pursley I."/>
            <person name="Horton D.L."/>
            <person name="Alikhan N.F."/>
            <person name="Baker D."/>
            <person name="Gharbi K."/>
            <person name="Hall N."/>
            <person name="Watson M."/>
            <person name="Adriaenssens E.M."/>
            <person name="Foster-Nyarko E."/>
            <person name="Jarju S."/>
            <person name="Secka A."/>
            <person name="Antonio M."/>
            <person name="Oren A."/>
            <person name="Chaudhuri R.R."/>
            <person name="La Ragione R."/>
            <person name="Hildebrand F."/>
            <person name="Pallen M.J."/>
        </authorList>
    </citation>
    <scope>NUCLEOTIDE SEQUENCE</scope>
    <source>
        <strain evidence="3">G4-2901</strain>
    </source>
</reference>
<evidence type="ECO:0000313" key="3">
    <source>
        <dbReference type="EMBL" id="MBU3838873.1"/>
    </source>
</evidence>
<evidence type="ECO:0000259" key="2">
    <source>
        <dbReference type="PROSITE" id="PS50846"/>
    </source>
</evidence>
<dbReference type="EMBL" id="JAHLFW010000094">
    <property type="protein sequence ID" value="MBU3838873.1"/>
    <property type="molecule type" value="Genomic_DNA"/>
</dbReference>
<keyword evidence="1" id="KW-0732">Signal</keyword>
<feature type="chain" id="PRO_5037900068" evidence="1">
    <location>
        <begin position="22"/>
        <end position="99"/>
    </location>
</feature>
<dbReference type="CDD" id="cd00371">
    <property type="entry name" value="HMA"/>
    <property type="match status" value="1"/>
</dbReference>
<dbReference type="InterPro" id="IPR036163">
    <property type="entry name" value="HMA_dom_sf"/>
</dbReference>
<gene>
    <name evidence="3" type="ORF">H9777_11315</name>
</gene>
<comment type="caution">
    <text evidence="3">The sequence shown here is derived from an EMBL/GenBank/DDBJ whole genome shotgun (WGS) entry which is preliminary data.</text>
</comment>
<sequence>MKRVLLFTFMAAFMCAAQASAKELRKIVFKVDQMECVNCENKVKKNIPFEKGVKKMETDLKTRTVTITYDSDKTNIQKLKEGFAKFKYEAKVISDVEVK</sequence>
<dbReference type="AlphaFoldDB" id="A0A948WZY1"/>
<accession>A0A948WZY1</accession>
<dbReference type="SUPFAM" id="SSF55008">
    <property type="entry name" value="HMA, heavy metal-associated domain"/>
    <property type="match status" value="1"/>
</dbReference>
<protein>
    <submittedName>
        <fullName evidence="3">Heavy-metal-associated domain-containing protein</fullName>
    </submittedName>
</protein>
<feature type="domain" description="HMA" evidence="2">
    <location>
        <begin position="25"/>
        <end position="91"/>
    </location>
</feature>
<proteinExistence type="predicted"/>